<dbReference type="Pfam" id="PF00676">
    <property type="entry name" value="E1_dh"/>
    <property type="match status" value="1"/>
</dbReference>
<feature type="compositionally biased region" description="Basic and acidic residues" evidence="17">
    <location>
        <begin position="1080"/>
        <end position="1095"/>
    </location>
</feature>
<dbReference type="FunFam" id="3.40.50.11610:FF:000009">
    <property type="entry name" value="2-oxoglutarate dehydrogenase E1 component"/>
    <property type="match status" value="1"/>
</dbReference>
<dbReference type="GO" id="GO:0004591">
    <property type="term" value="F:oxoglutarate dehydrogenase (succinyl-transferring) activity"/>
    <property type="evidence" value="ECO:0007669"/>
    <property type="project" value="UniProtKB-EC"/>
</dbReference>
<proteinExistence type="inferred from homology"/>
<dbReference type="NCBIfam" id="TIGR00239">
    <property type="entry name" value="2oxo_dh_E1"/>
    <property type="match status" value="1"/>
</dbReference>
<dbReference type="FunFam" id="3.40.50.12470:FF:000003">
    <property type="entry name" value="2-oxoglutarate dehydrogenase E1 component"/>
    <property type="match status" value="1"/>
</dbReference>
<evidence type="ECO:0000256" key="16">
    <source>
        <dbReference type="ARBA" id="ARBA00051911"/>
    </source>
</evidence>
<dbReference type="Gene3D" id="3.40.50.12470">
    <property type="match status" value="1"/>
</dbReference>
<evidence type="ECO:0000256" key="5">
    <source>
        <dbReference type="ARBA" id="ARBA00012280"/>
    </source>
</evidence>
<accession>A0A8H7PPU0</accession>
<keyword evidence="7" id="KW-0479">Metal-binding</keyword>
<keyword evidence="6" id="KW-0816">Tricarboxylic acid cycle</keyword>
<comment type="cofactor">
    <cofactor evidence="2">
        <name>thiamine diphosphate</name>
        <dbReference type="ChEBI" id="CHEBI:58937"/>
    </cofactor>
</comment>
<dbReference type="Pfam" id="PF02779">
    <property type="entry name" value="Transket_pyr"/>
    <property type="match status" value="1"/>
</dbReference>
<evidence type="ECO:0000256" key="1">
    <source>
        <dbReference type="ARBA" id="ARBA00001946"/>
    </source>
</evidence>
<evidence type="ECO:0000256" key="6">
    <source>
        <dbReference type="ARBA" id="ARBA00022532"/>
    </source>
</evidence>
<dbReference type="InterPro" id="IPR011603">
    <property type="entry name" value="2oxoglutarate_DH_E1"/>
</dbReference>
<evidence type="ECO:0000256" key="11">
    <source>
        <dbReference type="ARBA" id="ARBA00023052"/>
    </source>
</evidence>
<evidence type="ECO:0000256" key="13">
    <source>
        <dbReference type="ARBA" id="ARBA00037426"/>
    </source>
</evidence>
<comment type="catalytic activity">
    <reaction evidence="16">
        <text>N(6)-[(R)-lipoyl]-L-lysyl-[protein] + 2-oxoglutarate + H(+) = N(6)-[(R)-S(8)-succinyldihydrolipoyl]-L-lysyl-[protein] + CO2</text>
        <dbReference type="Rhea" id="RHEA:12188"/>
        <dbReference type="Rhea" id="RHEA-COMP:10474"/>
        <dbReference type="Rhea" id="RHEA-COMP:20092"/>
        <dbReference type="ChEBI" id="CHEBI:15378"/>
        <dbReference type="ChEBI" id="CHEBI:16526"/>
        <dbReference type="ChEBI" id="CHEBI:16810"/>
        <dbReference type="ChEBI" id="CHEBI:83099"/>
        <dbReference type="ChEBI" id="CHEBI:83120"/>
        <dbReference type="EC" id="1.2.4.2"/>
    </reaction>
</comment>
<protein>
    <recommendedName>
        <fullName evidence="14">2-oxoglutarate dehydrogenase, mitochondrial</fullName>
        <ecNumber evidence="5">1.2.4.2</ecNumber>
    </recommendedName>
    <alternativeName>
        <fullName evidence="15">2-oxoglutarate dehydrogenase complex component E1</fullName>
    </alternativeName>
</protein>
<dbReference type="InterPro" id="IPR029061">
    <property type="entry name" value="THDP-binding"/>
</dbReference>
<dbReference type="Pfam" id="PF16078">
    <property type="entry name" value="2-oxogl_dehyd_N"/>
    <property type="match status" value="1"/>
</dbReference>
<dbReference type="OrthoDB" id="413077at2759"/>
<comment type="caution">
    <text evidence="19">The sequence shown here is derived from an EMBL/GenBank/DDBJ whole genome shotgun (WGS) entry which is preliminary data.</text>
</comment>
<evidence type="ECO:0000256" key="2">
    <source>
        <dbReference type="ARBA" id="ARBA00001964"/>
    </source>
</evidence>
<dbReference type="EC" id="1.2.4.2" evidence="5"/>
<dbReference type="EMBL" id="JAEPQZ010000008">
    <property type="protein sequence ID" value="KAG2177866.1"/>
    <property type="molecule type" value="Genomic_DNA"/>
</dbReference>
<feature type="domain" description="Transketolase-like pyrimidine-binding" evidence="18">
    <location>
        <begin position="636"/>
        <end position="846"/>
    </location>
</feature>
<name>A0A8H7PPU0_MORIS</name>
<feature type="region of interest" description="Disordered" evidence="17">
    <location>
        <begin position="1006"/>
        <end position="1104"/>
    </location>
</feature>
<dbReference type="FunFam" id="1.10.287.1150:FF:000002">
    <property type="entry name" value="2-oxoglutarate dehydrogenase E1 component"/>
    <property type="match status" value="1"/>
</dbReference>
<dbReference type="InterPro" id="IPR031717">
    <property type="entry name" value="ODO-1/KGD_C"/>
</dbReference>
<dbReference type="PANTHER" id="PTHR23152:SF4">
    <property type="entry name" value="2-OXOADIPATE DEHYDROGENASE COMPLEX COMPONENT E1"/>
    <property type="match status" value="1"/>
</dbReference>
<dbReference type="InterPro" id="IPR005475">
    <property type="entry name" value="Transketolase-like_Pyr-bd"/>
</dbReference>
<evidence type="ECO:0000256" key="14">
    <source>
        <dbReference type="ARBA" id="ARBA00040267"/>
    </source>
</evidence>
<dbReference type="Pfam" id="PF16870">
    <property type="entry name" value="OxoGdeHyase_C"/>
    <property type="match status" value="1"/>
</dbReference>
<feature type="compositionally biased region" description="Low complexity" evidence="17">
    <location>
        <begin position="1047"/>
        <end position="1063"/>
    </location>
</feature>
<dbReference type="GO" id="GO:0006099">
    <property type="term" value="P:tricarboxylic acid cycle"/>
    <property type="evidence" value="ECO:0007669"/>
    <property type="project" value="UniProtKB-KW"/>
</dbReference>
<dbReference type="SMART" id="SM00861">
    <property type="entry name" value="Transket_pyr"/>
    <property type="match status" value="1"/>
</dbReference>
<dbReference type="NCBIfam" id="NF006914">
    <property type="entry name" value="PRK09404.1"/>
    <property type="match status" value="1"/>
</dbReference>
<dbReference type="GO" id="GO:0045252">
    <property type="term" value="C:oxoglutarate dehydrogenase complex"/>
    <property type="evidence" value="ECO:0007669"/>
    <property type="project" value="TreeGrafter"/>
</dbReference>
<evidence type="ECO:0000256" key="9">
    <source>
        <dbReference type="ARBA" id="ARBA00022946"/>
    </source>
</evidence>
<dbReference type="GO" id="GO:0046872">
    <property type="term" value="F:metal ion binding"/>
    <property type="evidence" value="ECO:0007669"/>
    <property type="project" value="UniProtKB-KW"/>
</dbReference>
<dbReference type="Gene3D" id="1.10.287.1150">
    <property type="entry name" value="TPP helical domain"/>
    <property type="match status" value="1"/>
</dbReference>
<dbReference type="Gene3D" id="3.40.50.970">
    <property type="match status" value="1"/>
</dbReference>
<evidence type="ECO:0000256" key="4">
    <source>
        <dbReference type="ARBA" id="ARBA00006936"/>
    </source>
</evidence>
<evidence type="ECO:0000256" key="15">
    <source>
        <dbReference type="ARBA" id="ARBA00042984"/>
    </source>
</evidence>
<keyword evidence="10" id="KW-0560">Oxidoreductase</keyword>
<feature type="compositionally biased region" description="Basic and acidic residues" evidence="17">
    <location>
        <begin position="1020"/>
        <end position="1032"/>
    </location>
</feature>
<dbReference type="InterPro" id="IPR001017">
    <property type="entry name" value="DH_E1"/>
</dbReference>
<feature type="non-terminal residue" evidence="19">
    <location>
        <position position="1"/>
    </location>
</feature>
<dbReference type="InterPro" id="IPR032106">
    <property type="entry name" value="2-oxogl_dehyd_N"/>
</dbReference>
<comment type="cofactor">
    <cofactor evidence="1">
        <name>Mg(2+)</name>
        <dbReference type="ChEBI" id="CHEBI:18420"/>
    </cofactor>
</comment>
<evidence type="ECO:0000256" key="12">
    <source>
        <dbReference type="ARBA" id="ARBA00023128"/>
    </source>
</evidence>
<organism evidence="19 20">
    <name type="scientific">Mortierella isabellina</name>
    <name type="common">Filamentous fungus</name>
    <name type="synonym">Umbelopsis isabellina</name>
    <dbReference type="NCBI Taxonomy" id="91625"/>
    <lineage>
        <taxon>Eukaryota</taxon>
        <taxon>Fungi</taxon>
        <taxon>Fungi incertae sedis</taxon>
        <taxon>Mucoromycota</taxon>
        <taxon>Mucoromycotina</taxon>
        <taxon>Umbelopsidomycetes</taxon>
        <taxon>Umbelopsidales</taxon>
        <taxon>Umbelopsidaceae</taxon>
        <taxon>Umbelopsis</taxon>
    </lineage>
</organism>
<dbReference type="PIRSF" id="PIRSF000157">
    <property type="entry name" value="Oxoglu_dh_E1"/>
    <property type="match status" value="1"/>
</dbReference>
<dbReference type="Proteomes" id="UP000654370">
    <property type="component" value="Unassembled WGS sequence"/>
</dbReference>
<evidence type="ECO:0000256" key="3">
    <source>
        <dbReference type="ARBA" id="ARBA00004305"/>
    </source>
</evidence>
<evidence type="ECO:0000256" key="8">
    <source>
        <dbReference type="ARBA" id="ARBA00022842"/>
    </source>
</evidence>
<reference evidence="19" key="1">
    <citation type="submission" date="2020-12" db="EMBL/GenBank/DDBJ databases">
        <title>Metabolic potential, ecology and presence of endohyphal bacteria is reflected in genomic diversity of Mucoromycotina.</title>
        <authorList>
            <person name="Muszewska A."/>
            <person name="Okrasinska A."/>
            <person name="Steczkiewicz K."/>
            <person name="Drgas O."/>
            <person name="Orlowska M."/>
            <person name="Perlinska-Lenart U."/>
            <person name="Aleksandrzak-Piekarczyk T."/>
            <person name="Szatraj K."/>
            <person name="Zielenkiewicz U."/>
            <person name="Pilsyk S."/>
            <person name="Malc E."/>
            <person name="Mieczkowski P."/>
            <person name="Kruszewska J.S."/>
            <person name="Biernat P."/>
            <person name="Pawlowska J."/>
        </authorList>
    </citation>
    <scope>NUCLEOTIDE SEQUENCE</scope>
    <source>
        <strain evidence="19">WA0000067209</strain>
    </source>
</reference>
<dbReference type="NCBIfam" id="NF008907">
    <property type="entry name" value="PRK12270.1"/>
    <property type="match status" value="1"/>
</dbReference>
<keyword evidence="8" id="KW-0460">Magnesium</keyword>
<dbReference type="GO" id="GO:0030976">
    <property type="term" value="F:thiamine pyrophosphate binding"/>
    <property type="evidence" value="ECO:0007669"/>
    <property type="project" value="InterPro"/>
</dbReference>
<dbReference type="SUPFAM" id="SSF52518">
    <property type="entry name" value="Thiamin diphosphate-binding fold (THDP-binding)"/>
    <property type="match status" value="2"/>
</dbReference>
<evidence type="ECO:0000313" key="20">
    <source>
        <dbReference type="Proteomes" id="UP000654370"/>
    </source>
</evidence>
<sequence length="1104" mass="123812">MQRIARANRHVPRLITPQYSRSLSSYYITSRKLHSNSTKKQKRQSGYAQSMYEEWQRNPQSVDKAWGKYFESGGVPAKAASSQPSSQPTSIFYPAASARLPNLPDAVPLESNEDVMDHMKIQLLVRAYQARGHHIAKLDPLGILNPDLNPNTPSELNLSYYGFTESDLGKTFTLGPESLPDLGSTKLTLGEIIDHLKKVYCGSIGAEYIHIPSRDECDWLRSRLEKIKPYEYSREEKYMIMDRLMWSSIFEQFVASKYPGEKRFGLEGAETLISGMKAMIDRSVDHGVQSIVIGMPHRGRLNILSNVIRKPNESIFCEFSGVQASSVEGSGDVKYHLGMNYVRPTPSGKRVHLSLIANPAHLEAVGPVVLGKAKALQFYSKDESHDNALAIILHGDAAFAAQGVVYESMSFHDTPAYTTGGSIHVVINNQIGFTTDPRFARSTPYCTDIAKSINAPILHVNADDAEAVTFVMQLAADWRKEFKKDIVIDLVCYRRHGHNEADQPSFTQPAMYEAIAKQPPVLEQYLDSLKKEGVFTDKEIDENRTRIQNLLQESYSRSKDYNPTSREWLSSSWPGFKSPKELAEQILPQPSTGVSSDVLQKVGKAISSVPDGFSVHRGVNRILSTRLKNIEAGKDIDWSTAEALAIGTLLLENKHVRLSGQDVERGTFSQRHAILHDQKNENQYTPLNEIAKDQARFTISNSTLSEYGVLGFELGYSLADPNALVVWEAQFGDFANTAQCVIDLFIASGEKKWLQRTGLTLSLPHGYDGQGPEHSSTRIERFLQMCDDHPYIFPSEEDIKRLHQDCNMQVVYPSTPANYYHALRRQIHREYRKPLILPFSKSLLRHPLAKSELKDMAEDSTFQQYIPEPHPSDLASPENIKKHILCTGQVYYALLRARNQNKLDDVAISRVEQISPFPWSQVKEHADKYPNSQIIWCQEEPLNMGAWSYVQPRLITTLAQTQHHKNTYPLYAARPPSASIASGNKKQHKQEEYGFLSKALLGVTRSEPKDVESGVPIWDDSQKAKEPKDMEKSPVPPQKNQQAGTENTSDNSTPSGNSPSSGDNTKEEVLEAMGASVEAIPKESAKDSNDQDHQSSKGFFGWLS</sequence>
<keyword evidence="11" id="KW-0786">Thiamine pyrophosphate</keyword>
<gene>
    <name evidence="19" type="ORF">INT43_003113</name>
</gene>
<evidence type="ECO:0000313" key="19">
    <source>
        <dbReference type="EMBL" id="KAG2177866.1"/>
    </source>
</evidence>
<evidence type="ECO:0000259" key="18">
    <source>
        <dbReference type="SMART" id="SM00861"/>
    </source>
</evidence>
<keyword evidence="20" id="KW-1185">Reference proteome</keyword>
<comment type="subcellular location">
    <subcellularLocation>
        <location evidence="3">Mitochondrion matrix</location>
    </subcellularLocation>
</comment>
<dbReference type="AlphaFoldDB" id="A0A8H7PPU0"/>
<dbReference type="InterPro" id="IPR042179">
    <property type="entry name" value="KGD_C_sf"/>
</dbReference>
<dbReference type="CDD" id="cd02016">
    <property type="entry name" value="TPP_E1_OGDC_like"/>
    <property type="match status" value="1"/>
</dbReference>
<dbReference type="FunFam" id="3.40.50.970:FF:000002">
    <property type="entry name" value="2-oxoglutarate dehydrogenase, E1 component"/>
    <property type="match status" value="1"/>
</dbReference>
<comment type="function">
    <text evidence="13">The 2-oxoglutarate dehydrogenase complex catalyzes the overall conversion of 2-oxoglutarate to succinyl-CoA and CO(2). It contains multiple copies of three enzymatic components: 2-oxoglutarate dehydrogenase (E1), dihydrolipoamide succinyltransferase (E2) and lipoamide dehydrogenase (E3).</text>
</comment>
<keyword evidence="9" id="KW-0809">Transit peptide</keyword>
<dbReference type="GO" id="GO:0005759">
    <property type="term" value="C:mitochondrial matrix"/>
    <property type="evidence" value="ECO:0007669"/>
    <property type="project" value="UniProtKB-SubCell"/>
</dbReference>
<evidence type="ECO:0000256" key="7">
    <source>
        <dbReference type="ARBA" id="ARBA00022723"/>
    </source>
</evidence>
<dbReference type="PANTHER" id="PTHR23152">
    <property type="entry name" value="2-OXOGLUTARATE DEHYDROGENASE"/>
    <property type="match status" value="1"/>
</dbReference>
<dbReference type="Gene3D" id="3.40.50.11610">
    <property type="entry name" value="Multifunctional 2-oxoglutarate metabolism enzyme, C-terminal domain"/>
    <property type="match status" value="1"/>
</dbReference>
<comment type="similarity">
    <text evidence="4">Belongs to the alpha-ketoglutarate dehydrogenase family.</text>
</comment>
<evidence type="ECO:0000256" key="17">
    <source>
        <dbReference type="SAM" id="MobiDB-lite"/>
    </source>
</evidence>
<keyword evidence="12" id="KW-0496">Mitochondrion</keyword>
<evidence type="ECO:0000256" key="10">
    <source>
        <dbReference type="ARBA" id="ARBA00023002"/>
    </source>
</evidence>